<evidence type="ECO:0000256" key="5">
    <source>
        <dbReference type="SAM" id="MobiDB-lite"/>
    </source>
</evidence>
<evidence type="ECO:0000256" key="4">
    <source>
        <dbReference type="PROSITE-ProRule" id="PRU00433"/>
    </source>
</evidence>
<feature type="transmembrane region" description="Helical" evidence="6">
    <location>
        <begin position="90"/>
        <end position="108"/>
    </location>
</feature>
<dbReference type="Pfam" id="PF06537">
    <property type="entry name" value="DHOR"/>
    <property type="match status" value="1"/>
</dbReference>
<protein>
    <recommendedName>
        <fullName evidence="7">Cytochrome c domain-containing protein</fullName>
    </recommendedName>
</protein>
<name>A0A6B1DPF0_9CHLR</name>
<dbReference type="InterPro" id="IPR010538">
    <property type="entry name" value="DHOR"/>
</dbReference>
<dbReference type="GO" id="GO:0004130">
    <property type="term" value="F:cytochrome-c peroxidase activity"/>
    <property type="evidence" value="ECO:0007669"/>
    <property type="project" value="TreeGrafter"/>
</dbReference>
<dbReference type="InterPro" id="IPR051395">
    <property type="entry name" value="Cytochrome_c_Peroxidase/MauG"/>
</dbReference>
<dbReference type="PANTHER" id="PTHR30600:SF4">
    <property type="entry name" value="CYTOCHROME C DOMAIN-CONTAINING PROTEIN"/>
    <property type="match status" value="1"/>
</dbReference>
<evidence type="ECO:0000256" key="1">
    <source>
        <dbReference type="ARBA" id="ARBA00022617"/>
    </source>
</evidence>
<keyword evidence="6" id="KW-0812">Transmembrane</keyword>
<dbReference type="SUPFAM" id="SSF46626">
    <property type="entry name" value="Cytochrome c"/>
    <property type="match status" value="1"/>
</dbReference>
<feature type="region of interest" description="Disordered" evidence="5">
    <location>
        <begin position="158"/>
        <end position="179"/>
    </location>
</feature>
<sequence length="563" mass="60633">MTNVTAVVQRFDMRLMTIPPSASPPVQWVPKALNSDWLIQCLWTSSTIKHGSANHPITSLTVQPAVLVAREPANKANCTSDTKCRTISRWLSLIFIACLTGTLGLAGSSQVPETSTPMIGEEPAITRHMSQADIEAGNVSLDELIAHGRDLFMASFNSLDGAGRPEQTGKGAPRQRREIPDNFNRISGPDANACMACHNLPAVGGGGDNVANVFLLADTFPFVNFDGDPVENGPNNTLKTIGNERNTPGMFGSGFIELLAREMTADMHAIRSSALAEARISGRPVTAALVTKGVRFGSLVVSPDGSIDTSAVEGVNDDLIVRPFHQKGAAVSLREFTNNAAIHHHGMLSVEQAGEGEDPDADGHVNELTVGDITALAVFQATLPAPVQVEPATQMEREAAALGRRLFHQVGCAMCHVPELPLASLEFEEPGPFNPDNDLQPEDVSSTLSFDLSPFIKNLKKDEQGRYLIPVFTDLKRHDMGELLDTDALVQDGIPKHVWLTRKLWGFASEPPFLHHGRATLISEAILAHGGEAQSQRDAFADLPGDQQAALLEFLLTLQIEPD</sequence>
<dbReference type="Gene3D" id="1.10.760.10">
    <property type="entry name" value="Cytochrome c-like domain"/>
    <property type="match status" value="1"/>
</dbReference>
<feature type="domain" description="Cytochrome c" evidence="7">
    <location>
        <begin position="398"/>
        <end position="488"/>
    </location>
</feature>
<dbReference type="GO" id="GO:0046872">
    <property type="term" value="F:metal ion binding"/>
    <property type="evidence" value="ECO:0007669"/>
    <property type="project" value="UniProtKB-KW"/>
</dbReference>
<gene>
    <name evidence="8" type="ORF">F4Y08_04545</name>
</gene>
<dbReference type="PROSITE" id="PS51007">
    <property type="entry name" value="CYTC"/>
    <property type="match status" value="1"/>
</dbReference>
<organism evidence="8">
    <name type="scientific">Caldilineaceae bacterium SB0662_bin_9</name>
    <dbReference type="NCBI Taxonomy" id="2605258"/>
    <lineage>
        <taxon>Bacteria</taxon>
        <taxon>Bacillati</taxon>
        <taxon>Chloroflexota</taxon>
        <taxon>Caldilineae</taxon>
        <taxon>Caldilineales</taxon>
        <taxon>Caldilineaceae</taxon>
    </lineage>
</organism>
<evidence type="ECO:0000259" key="7">
    <source>
        <dbReference type="PROSITE" id="PS51007"/>
    </source>
</evidence>
<dbReference type="InterPro" id="IPR009056">
    <property type="entry name" value="Cyt_c-like_dom"/>
</dbReference>
<keyword evidence="1 4" id="KW-0349">Heme</keyword>
<evidence type="ECO:0000313" key="8">
    <source>
        <dbReference type="EMBL" id="MYD89599.1"/>
    </source>
</evidence>
<evidence type="ECO:0000256" key="3">
    <source>
        <dbReference type="ARBA" id="ARBA00023004"/>
    </source>
</evidence>
<keyword evidence="3 4" id="KW-0408">Iron</keyword>
<reference evidence="8" key="1">
    <citation type="submission" date="2019-09" db="EMBL/GenBank/DDBJ databases">
        <title>Characterisation of the sponge microbiome using genome-centric metagenomics.</title>
        <authorList>
            <person name="Engelberts J.P."/>
            <person name="Robbins S.J."/>
            <person name="De Goeij J.M."/>
            <person name="Aranda M."/>
            <person name="Bell S.C."/>
            <person name="Webster N.S."/>
        </authorList>
    </citation>
    <scope>NUCLEOTIDE SEQUENCE</scope>
    <source>
        <strain evidence="8">SB0662_bin_9</strain>
    </source>
</reference>
<dbReference type="PANTHER" id="PTHR30600">
    <property type="entry name" value="CYTOCHROME C PEROXIDASE-RELATED"/>
    <property type="match status" value="1"/>
</dbReference>
<accession>A0A6B1DPF0</accession>
<evidence type="ECO:0000256" key="6">
    <source>
        <dbReference type="SAM" id="Phobius"/>
    </source>
</evidence>
<dbReference type="InterPro" id="IPR036909">
    <property type="entry name" value="Cyt_c-like_dom_sf"/>
</dbReference>
<keyword evidence="6" id="KW-0472">Membrane</keyword>
<comment type="caution">
    <text evidence="8">The sequence shown here is derived from an EMBL/GenBank/DDBJ whole genome shotgun (WGS) entry which is preliminary data.</text>
</comment>
<keyword evidence="6" id="KW-1133">Transmembrane helix</keyword>
<evidence type="ECO:0000256" key="2">
    <source>
        <dbReference type="ARBA" id="ARBA00022723"/>
    </source>
</evidence>
<dbReference type="EMBL" id="VXPY01000030">
    <property type="protein sequence ID" value="MYD89599.1"/>
    <property type="molecule type" value="Genomic_DNA"/>
</dbReference>
<proteinExistence type="predicted"/>
<keyword evidence="2 4" id="KW-0479">Metal-binding</keyword>
<dbReference type="GO" id="GO:0009055">
    <property type="term" value="F:electron transfer activity"/>
    <property type="evidence" value="ECO:0007669"/>
    <property type="project" value="InterPro"/>
</dbReference>
<dbReference type="AlphaFoldDB" id="A0A6B1DPF0"/>
<dbReference type="GO" id="GO:0020037">
    <property type="term" value="F:heme binding"/>
    <property type="evidence" value="ECO:0007669"/>
    <property type="project" value="InterPro"/>
</dbReference>